<keyword evidence="3" id="KW-1185">Reference proteome</keyword>
<reference evidence="2 3" key="1">
    <citation type="submission" date="2016-04" db="EMBL/GenBank/DDBJ databases">
        <authorList>
            <person name="Mornico D."/>
        </authorList>
    </citation>
    <scope>NUCLEOTIDE SEQUENCE [LARGE SCALE GENOMIC DNA]</scope>
    <source>
        <strain evidence="2 3">A121</strain>
    </source>
</reference>
<dbReference type="InterPro" id="IPR046537">
    <property type="entry name" value="DUF6602"/>
</dbReference>
<protein>
    <recommendedName>
        <fullName evidence="1">DUF6602 domain-containing protein</fullName>
    </recommendedName>
</protein>
<gene>
    <name evidence="2" type="ORF">BN4901_3694</name>
</gene>
<organism evidence="2 3">
    <name type="scientific">Citrobacter europaeus</name>
    <dbReference type="NCBI Taxonomy" id="1914243"/>
    <lineage>
        <taxon>Bacteria</taxon>
        <taxon>Pseudomonadati</taxon>
        <taxon>Pseudomonadota</taxon>
        <taxon>Gammaproteobacteria</taxon>
        <taxon>Enterobacterales</taxon>
        <taxon>Enterobacteriaceae</taxon>
        <taxon>Citrobacter</taxon>
    </lineage>
</organism>
<dbReference type="Pfam" id="PF20247">
    <property type="entry name" value="DUF6602"/>
    <property type="match status" value="1"/>
</dbReference>
<evidence type="ECO:0000313" key="2">
    <source>
        <dbReference type="EMBL" id="SBW27057.1"/>
    </source>
</evidence>
<evidence type="ECO:0000259" key="1">
    <source>
        <dbReference type="Pfam" id="PF20247"/>
    </source>
</evidence>
<comment type="caution">
    <text evidence="2">The sequence shown here is derived from an EMBL/GenBank/DDBJ whole genome shotgun (WGS) entry which is preliminary data.</text>
</comment>
<accession>A0ABY0JT93</accession>
<sequence length="282" mass="32503">MSNRIFDALYREKIDIFKNSFSATSTEVFYDPENNRLIHAGEYGMYRESVVRDFLSFIVPQRLAISNGFLMSAMDDISTQCDVVIFDSKMTPLFQGGDKHRFFPIESVYCIGEVKSNLSRADFRNAINKLAKNKEIAERIKNPSLSYNSSGFIFDPENNPFHVYSSILICKKLDFDISNIENELDNLYSDEIQYRHRHNLILSIEDGLLAYSAPDGVKLPFPMFRQQNFKSCFLIPNDDEYFHMKFFGTFMFMLTSGKISLYPEFSDYISPVPNGGSARVQP</sequence>
<dbReference type="CDD" id="cd21173">
    <property type="entry name" value="NucC-like"/>
    <property type="match status" value="1"/>
</dbReference>
<dbReference type="RefSeq" id="WP_087051407.1">
    <property type="nucleotide sequence ID" value="NZ_FLUX01000037.1"/>
</dbReference>
<dbReference type="EMBL" id="FLUX01000037">
    <property type="protein sequence ID" value="SBW27057.1"/>
    <property type="molecule type" value="Genomic_DNA"/>
</dbReference>
<dbReference type="Proteomes" id="UP000195338">
    <property type="component" value="Unassembled WGS sequence"/>
</dbReference>
<evidence type="ECO:0000313" key="3">
    <source>
        <dbReference type="Proteomes" id="UP000195338"/>
    </source>
</evidence>
<proteinExistence type="predicted"/>
<feature type="domain" description="DUF6602" evidence="1">
    <location>
        <begin position="35"/>
        <end position="134"/>
    </location>
</feature>
<name>A0ABY0JT93_9ENTR</name>